<dbReference type="PANTHER" id="PTHR15462:SF19">
    <property type="entry name" value="PEPTIDASE S1 DOMAIN-CONTAINING PROTEIN"/>
    <property type="match status" value="1"/>
</dbReference>
<keyword evidence="1" id="KW-0732">Signal</keyword>
<keyword evidence="3" id="KW-1185">Reference proteome</keyword>
<dbReference type="EMBL" id="FMHZ01000002">
    <property type="protein sequence ID" value="SCL72402.1"/>
    <property type="molecule type" value="Genomic_DNA"/>
</dbReference>
<dbReference type="Gene3D" id="2.40.10.10">
    <property type="entry name" value="Trypsin-like serine proteases"/>
    <property type="match status" value="2"/>
</dbReference>
<dbReference type="Proteomes" id="UP000199001">
    <property type="component" value="Unassembled WGS sequence"/>
</dbReference>
<accession>A0A1C6W1L3</accession>
<gene>
    <name evidence="2" type="ORF">GA0070606_6091</name>
</gene>
<sequence>MLRHLLRLDTSVCEMALTFSVAKGSVSITWHGVALNSRWAVDTFRWPRSTHDKGEHLKSTLRWTATASLTLALVLTGSAAAQAKPTTAERNGNTTTVARTSDGRAITNEATAREVAAFWTPERMAGAVDLDIARRANATESSDRVARPNGPAGTVAPVKPRVANDDVSIQLNESAVVGKVYFTTPGGGTASCSASAVASGKRRLVMTAGHCVHQGRGGQWYSNWQFVPRYRNGARPFGTFVAYQLTARTAWVNNSSLDEDMGIAIMHNGGNWGLKVVETVGGHGMRWNWGYNVSLMTALGYPSNLGGGESQYYCQSGTWHAGGQQIRMWCNMTYGSSGGPWLQEYNDQNGLGYINSVVSHGDNPGNGQFDGPYFDNDIKSLYDFAEGLSPA</sequence>
<dbReference type="InterPro" id="IPR043504">
    <property type="entry name" value="Peptidase_S1_PA_chymotrypsin"/>
</dbReference>
<name>A0A1C6W1L3_9ACTN</name>
<dbReference type="InterPro" id="IPR050966">
    <property type="entry name" value="Glutamyl_endopeptidase"/>
</dbReference>
<evidence type="ECO:0000256" key="1">
    <source>
        <dbReference type="ARBA" id="ARBA00022729"/>
    </source>
</evidence>
<protein>
    <submittedName>
        <fullName evidence="2">V8-like Glu-specific endopeptidase</fullName>
    </submittedName>
</protein>
<reference evidence="3" key="1">
    <citation type="submission" date="2016-06" db="EMBL/GenBank/DDBJ databases">
        <authorList>
            <person name="Varghese N."/>
            <person name="Submissions Spin"/>
        </authorList>
    </citation>
    <scope>NUCLEOTIDE SEQUENCE [LARGE SCALE GENOMIC DNA]</scope>
    <source>
        <strain evidence="3">DSM 43903</strain>
    </source>
</reference>
<dbReference type="SUPFAM" id="SSF50494">
    <property type="entry name" value="Trypsin-like serine proteases"/>
    <property type="match status" value="1"/>
</dbReference>
<dbReference type="PANTHER" id="PTHR15462">
    <property type="entry name" value="SERINE PROTEASE"/>
    <property type="match status" value="1"/>
</dbReference>
<dbReference type="AlphaFoldDB" id="A0A1C6W1L3"/>
<dbReference type="STRING" id="47855.GA0070606_6091"/>
<proteinExistence type="predicted"/>
<dbReference type="InterPro" id="IPR009003">
    <property type="entry name" value="Peptidase_S1_PA"/>
</dbReference>
<evidence type="ECO:0000313" key="3">
    <source>
        <dbReference type="Proteomes" id="UP000199001"/>
    </source>
</evidence>
<organism evidence="2 3">
    <name type="scientific">Micromonospora citrea</name>
    <dbReference type="NCBI Taxonomy" id="47855"/>
    <lineage>
        <taxon>Bacteria</taxon>
        <taxon>Bacillati</taxon>
        <taxon>Actinomycetota</taxon>
        <taxon>Actinomycetes</taxon>
        <taxon>Micromonosporales</taxon>
        <taxon>Micromonosporaceae</taxon>
        <taxon>Micromonospora</taxon>
    </lineage>
</organism>
<evidence type="ECO:0000313" key="2">
    <source>
        <dbReference type="EMBL" id="SCL72402.1"/>
    </source>
</evidence>